<sequence length="812" mass="95337">MSETYRLKESNGMCEWKKLYDDVLKFFKVEPKPESLRTSVQILESDLVVDLKKLATLDKYFKDDTIETKARIIRIYGDVVQLSDDLEIPSLENGSVILIAARRIEIKPGCKIKIDCKGDKTFRLVAYAMEMPSKFDIVTSDDRQFEFQIYNQYKGRLLSLPSGEFRDIPTFDSIILEKKPFVKVLRYSLQIASALFYDDRNVTKSILTWIVEITKSEIGETKETDNESGSHEKVRELYKQVYPLLMQLNILEERKKNEMLFVPLLDMKFYKNHFEVFMNVAKSYGDNYDKIMNKKDEILGKREELTRLLENCRAMTDMHKYLKENAVRRHKNADGVMKTMKKNLVDQKNAVLKASEEFRAGIEEWKENKELEVRKQMLFAIFDLTLSVGKIVTQPGGIVAFVENIQKTYISIKEVLDVADNFEKVVNVIGDVSENEALKQAGDIDSKVQKIVKIQGELKKNYEDYKSLNDKDEKRRENIESLDVDELAERLNNMDQRGILTKVEWRLIKKSMNELLKYPIEQKIKGSNEYLDKLDDLFIFIEAFIKANIEERESRNEISKINHQVQISEINKKGLQNAINTCESKKDDYEEIELFLFEELINIKCWMMTYLEKYRCAYHYWSLCESEITLSVMKTIPEHMRDQADIFGDLENVYYKYRNPVQSSKHPFILPKNLVEKFKVDKSITYEIPLDHNEFQKSERVRLHKFKVFLRGIGSENENDTISLWISNTGLFYDKDCDGNKYVFEAEHTGRLKFRYKINDESPLVEAVFDKSVYFTPTPFSHWTITLDDDNNRDLSELKSIVIELEVECHFV</sequence>
<organism evidence="1 2">
    <name type="scientific">Acaulospora morrowiae</name>
    <dbReference type="NCBI Taxonomy" id="94023"/>
    <lineage>
        <taxon>Eukaryota</taxon>
        <taxon>Fungi</taxon>
        <taxon>Fungi incertae sedis</taxon>
        <taxon>Mucoromycota</taxon>
        <taxon>Glomeromycotina</taxon>
        <taxon>Glomeromycetes</taxon>
        <taxon>Diversisporales</taxon>
        <taxon>Acaulosporaceae</taxon>
        <taxon>Acaulospora</taxon>
    </lineage>
</organism>
<dbReference type="Proteomes" id="UP000789342">
    <property type="component" value="Unassembled WGS sequence"/>
</dbReference>
<evidence type="ECO:0000313" key="2">
    <source>
        <dbReference type="Proteomes" id="UP000789342"/>
    </source>
</evidence>
<comment type="caution">
    <text evidence="1">The sequence shown here is derived from an EMBL/GenBank/DDBJ whole genome shotgun (WGS) entry which is preliminary data.</text>
</comment>
<dbReference type="EMBL" id="CAJVPV010003449">
    <property type="protein sequence ID" value="CAG8552151.1"/>
    <property type="molecule type" value="Genomic_DNA"/>
</dbReference>
<evidence type="ECO:0000313" key="1">
    <source>
        <dbReference type="EMBL" id="CAG8552151.1"/>
    </source>
</evidence>
<reference evidence="1" key="1">
    <citation type="submission" date="2021-06" db="EMBL/GenBank/DDBJ databases">
        <authorList>
            <person name="Kallberg Y."/>
            <person name="Tangrot J."/>
            <person name="Rosling A."/>
        </authorList>
    </citation>
    <scope>NUCLEOTIDE SEQUENCE</scope>
    <source>
        <strain evidence="1">CL551</strain>
    </source>
</reference>
<dbReference type="OrthoDB" id="2380929at2759"/>
<proteinExistence type="predicted"/>
<dbReference type="AlphaFoldDB" id="A0A9N9FPG5"/>
<dbReference type="PANTHER" id="PTHR34714:SF2">
    <property type="entry name" value="EGF-LIKE DOMAIN-CONTAINING PROTEIN"/>
    <property type="match status" value="1"/>
</dbReference>
<gene>
    <name evidence="1" type="ORF">AMORRO_LOCUS5624</name>
</gene>
<protein>
    <submittedName>
        <fullName evidence="1">7899_t:CDS:1</fullName>
    </submittedName>
</protein>
<keyword evidence="2" id="KW-1185">Reference proteome</keyword>
<name>A0A9N9FPG5_9GLOM</name>
<dbReference type="PANTHER" id="PTHR34714">
    <property type="entry name" value="EGF-LIKE DOMAIN-CONTAINING PROTEIN"/>
    <property type="match status" value="1"/>
</dbReference>
<accession>A0A9N9FPG5</accession>